<proteinExistence type="predicted"/>
<accession>A0AB39BCA2</accession>
<dbReference type="RefSeq" id="WP_368496204.1">
    <property type="nucleotide sequence ID" value="NZ_CP162511.1"/>
</dbReference>
<reference evidence="1" key="1">
    <citation type="submission" date="2024-05" db="EMBL/GenBank/DDBJ databases">
        <title>Herbiconiux sp. A18JL235.</title>
        <authorList>
            <person name="Zhang G."/>
        </authorList>
    </citation>
    <scope>NUCLEOTIDE SEQUENCE</scope>
    <source>
        <strain evidence="1">A18JL235</strain>
    </source>
</reference>
<sequence>MSDHAFAIGTTVRFHEIESRRAPGEAQEVVLAALAADGFTVSQEAFGDGMWSLRYAEIGDDGTSNWSDWALEVVPLLSLVGVRRHFARCAVPVAATPTATGSRLLISTVWGFHGDGGTVGLVARRVRSAAEAAAGVLGGELRSQRTPIDTTAPLGRKEFERLTGWKKR</sequence>
<dbReference type="AlphaFoldDB" id="A0AB39BCA2"/>
<name>A0AB39BCA2_9MICO</name>
<evidence type="ECO:0000313" key="1">
    <source>
        <dbReference type="EMBL" id="XDI03786.1"/>
    </source>
</evidence>
<protein>
    <submittedName>
        <fullName evidence="1">Uncharacterized protein</fullName>
    </submittedName>
</protein>
<gene>
    <name evidence="1" type="ORF">ABFY20_10520</name>
</gene>
<organism evidence="1">
    <name type="scientific">Herbiconiux sp. A18JL235</name>
    <dbReference type="NCBI Taxonomy" id="3152363"/>
    <lineage>
        <taxon>Bacteria</taxon>
        <taxon>Bacillati</taxon>
        <taxon>Actinomycetota</taxon>
        <taxon>Actinomycetes</taxon>
        <taxon>Micrococcales</taxon>
        <taxon>Microbacteriaceae</taxon>
        <taxon>Herbiconiux</taxon>
    </lineage>
</organism>
<dbReference type="EMBL" id="CP162511">
    <property type="protein sequence ID" value="XDI03786.1"/>
    <property type="molecule type" value="Genomic_DNA"/>
</dbReference>